<accession>A0AA37W449</accession>
<dbReference type="InterPro" id="IPR014984">
    <property type="entry name" value="HopJ"/>
</dbReference>
<evidence type="ECO:0000313" key="1">
    <source>
        <dbReference type="EMBL" id="GLQ29787.1"/>
    </source>
</evidence>
<evidence type="ECO:0000313" key="2">
    <source>
        <dbReference type="Proteomes" id="UP001161389"/>
    </source>
</evidence>
<dbReference type="EMBL" id="BSNM01000002">
    <property type="protein sequence ID" value="GLQ29787.1"/>
    <property type="molecule type" value="Genomic_DNA"/>
</dbReference>
<dbReference type="AlphaFoldDB" id="A0AA37W449"/>
<reference evidence="1" key="2">
    <citation type="submission" date="2023-01" db="EMBL/GenBank/DDBJ databases">
        <title>Draft genome sequence of Litoribrevibacter albus strain NBRC 110071.</title>
        <authorList>
            <person name="Sun Q."/>
            <person name="Mori K."/>
        </authorList>
    </citation>
    <scope>NUCLEOTIDE SEQUENCE</scope>
    <source>
        <strain evidence="1">NBRC 110071</strain>
    </source>
</reference>
<dbReference type="RefSeq" id="WP_284377852.1">
    <property type="nucleotide sequence ID" value="NZ_BSNM01000002.1"/>
</dbReference>
<protein>
    <submittedName>
        <fullName evidence="1">Type III effector</fullName>
    </submittedName>
</protein>
<dbReference type="Gene3D" id="3.20.160.10">
    <property type="entry name" value="vpa0580 domain like"/>
    <property type="match status" value="1"/>
</dbReference>
<name>A0AA37W449_9GAMM</name>
<reference evidence="1" key="1">
    <citation type="journal article" date="2014" name="Int. J. Syst. Evol. Microbiol.">
        <title>Complete genome sequence of Corynebacterium casei LMG S-19264T (=DSM 44701T), isolated from a smear-ripened cheese.</title>
        <authorList>
            <consortium name="US DOE Joint Genome Institute (JGI-PGF)"/>
            <person name="Walter F."/>
            <person name="Albersmeier A."/>
            <person name="Kalinowski J."/>
            <person name="Ruckert C."/>
        </authorList>
    </citation>
    <scope>NUCLEOTIDE SEQUENCE</scope>
    <source>
        <strain evidence="1">NBRC 110071</strain>
    </source>
</reference>
<keyword evidence="2" id="KW-1185">Reference proteome</keyword>
<comment type="caution">
    <text evidence="1">The sequence shown here is derived from an EMBL/GenBank/DDBJ whole genome shotgun (WGS) entry which is preliminary data.</text>
</comment>
<proteinExistence type="predicted"/>
<gene>
    <name evidence="1" type="ORF">GCM10007876_02650</name>
</gene>
<dbReference type="Pfam" id="PF08888">
    <property type="entry name" value="HopJ"/>
    <property type="match status" value="1"/>
</dbReference>
<dbReference type="Proteomes" id="UP001161389">
    <property type="component" value="Unassembled WGS sequence"/>
</dbReference>
<sequence length="114" mass="12884">MTKEHFIEGLKNQTNSFQQTMDFIEANFDFTPVAFTVGEQVNELGTNQGSAKIFSLGKALSLKEEEVLQCFGDFYRKDVLEHPEAEDHQNIRNFIKFGWSGVSIDANALAPKTH</sequence>
<organism evidence="1 2">
    <name type="scientific">Litoribrevibacter albus</name>
    <dbReference type="NCBI Taxonomy" id="1473156"/>
    <lineage>
        <taxon>Bacteria</taxon>
        <taxon>Pseudomonadati</taxon>
        <taxon>Pseudomonadota</taxon>
        <taxon>Gammaproteobacteria</taxon>
        <taxon>Oceanospirillales</taxon>
        <taxon>Oceanospirillaceae</taxon>
        <taxon>Litoribrevibacter</taxon>
    </lineage>
</organism>
<dbReference type="InterPro" id="IPR038604">
    <property type="entry name" value="HopJ_sf"/>
</dbReference>